<dbReference type="GO" id="GO:0000976">
    <property type="term" value="F:transcription cis-regulatory region binding"/>
    <property type="evidence" value="ECO:0007669"/>
    <property type="project" value="TreeGrafter"/>
</dbReference>
<comment type="caution">
    <text evidence="5">The sequence shown here is derived from an EMBL/GenBank/DDBJ whole genome shotgun (WGS) entry which is preliminary data.</text>
</comment>
<dbReference type="PANTHER" id="PTHR30146">
    <property type="entry name" value="LACI-RELATED TRANSCRIPTIONAL REPRESSOR"/>
    <property type="match status" value="1"/>
</dbReference>
<dbReference type="Gene3D" id="1.10.260.40">
    <property type="entry name" value="lambda repressor-like DNA-binding domains"/>
    <property type="match status" value="1"/>
</dbReference>
<keyword evidence="1" id="KW-0805">Transcription regulation</keyword>
<dbReference type="SUPFAM" id="SSF47413">
    <property type="entry name" value="lambda repressor-like DNA-binding domains"/>
    <property type="match status" value="1"/>
</dbReference>
<protein>
    <submittedName>
        <fullName evidence="5">DNA-binding LacI/PurR family transcriptional regulator</fullName>
    </submittedName>
</protein>
<evidence type="ECO:0000256" key="1">
    <source>
        <dbReference type="ARBA" id="ARBA00023015"/>
    </source>
</evidence>
<dbReference type="PANTHER" id="PTHR30146:SF153">
    <property type="entry name" value="LACTOSE OPERON REPRESSOR"/>
    <property type="match status" value="1"/>
</dbReference>
<accession>A0A7Y9IF67</accession>
<dbReference type="Pfam" id="PF00356">
    <property type="entry name" value="LacI"/>
    <property type="match status" value="1"/>
</dbReference>
<dbReference type="Pfam" id="PF13377">
    <property type="entry name" value="Peripla_BP_3"/>
    <property type="match status" value="1"/>
</dbReference>
<evidence type="ECO:0000313" key="6">
    <source>
        <dbReference type="Proteomes" id="UP000569914"/>
    </source>
</evidence>
<feature type="domain" description="HTH lacI-type" evidence="4">
    <location>
        <begin position="11"/>
        <end position="62"/>
    </location>
</feature>
<keyword evidence="2 5" id="KW-0238">DNA-binding</keyword>
<dbReference type="AlphaFoldDB" id="A0A7Y9IF67"/>
<evidence type="ECO:0000256" key="2">
    <source>
        <dbReference type="ARBA" id="ARBA00023125"/>
    </source>
</evidence>
<evidence type="ECO:0000313" key="5">
    <source>
        <dbReference type="EMBL" id="NYE75516.1"/>
    </source>
</evidence>
<gene>
    <name evidence="5" type="ORF">BKA15_006845</name>
</gene>
<dbReference type="RefSeq" id="WP_179758009.1">
    <property type="nucleotide sequence ID" value="NZ_JACCBU010000001.1"/>
</dbReference>
<dbReference type="InterPro" id="IPR010982">
    <property type="entry name" value="Lambda_DNA-bd_dom_sf"/>
</dbReference>
<keyword evidence="6" id="KW-1185">Reference proteome</keyword>
<dbReference type="Proteomes" id="UP000569914">
    <property type="component" value="Unassembled WGS sequence"/>
</dbReference>
<dbReference type="CDD" id="cd01392">
    <property type="entry name" value="HTH_LacI"/>
    <property type="match status" value="1"/>
</dbReference>
<proteinExistence type="predicted"/>
<sequence>MTKPTKRRRGPSLAEVAELAGVSISTVSKVANNSPDVAEQTRTKVAGILSEQRYVAPRQRRAGGPRIGLLVRSMRLPNTIEPLRGAMERAAVAGMPLEVLLYRPRPGWIDDLQAHGIRGLVAISSVLDAEEREQLAEAGIALVVVNPLGPPHVGHHSVGATDWAGGYAAADHLLGLGHRRFGVLRGDDRSMVSQSRASGNLAALTAADIEPESIMTEPGDFTFEAGLDAALRLLARPDRPTAICAASDFQALGVIEAARQLGLRVPDDVSAVGFDDLVLASMSSPPLTTVRQPLDQLGAVAVGMLTDLIAGVEPESHHLELATSLVVRSSTAAPSKVRKRI</sequence>
<dbReference type="Gene3D" id="3.40.50.2300">
    <property type="match status" value="2"/>
</dbReference>
<dbReference type="InterPro" id="IPR046335">
    <property type="entry name" value="LacI/GalR-like_sensor"/>
</dbReference>
<dbReference type="SUPFAM" id="SSF53822">
    <property type="entry name" value="Periplasmic binding protein-like I"/>
    <property type="match status" value="1"/>
</dbReference>
<dbReference type="InterPro" id="IPR000843">
    <property type="entry name" value="HTH_LacI"/>
</dbReference>
<keyword evidence="3" id="KW-0804">Transcription</keyword>
<dbReference type="SMART" id="SM00354">
    <property type="entry name" value="HTH_LACI"/>
    <property type="match status" value="1"/>
</dbReference>
<reference evidence="5 6" key="1">
    <citation type="submission" date="2020-07" db="EMBL/GenBank/DDBJ databases">
        <title>Sequencing the genomes of 1000 actinobacteria strains.</title>
        <authorList>
            <person name="Klenk H.-P."/>
        </authorList>
    </citation>
    <scope>NUCLEOTIDE SEQUENCE [LARGE SCALE GENOMIC DNA]</scope>
    <source>
        <strain evidence="5 6">DSM 22083</strain>
    </source>
</reference>
<dbReference type="EMBL" id="JACCBU010000001">
    <property type="protein sequence ID" value="NYE75516.1"/>
    <property type="molecule type" value="Genomic_DNA"/>
</dbReference>
<evidence type="ECO:0000259" key="4">
    <source>
        <dbReference type="PROSITE" id="PS50932"/>
    </source>
</evidence>
<evidence type="ECO:0000256" key="3">
    <source>
        <dbReference type="ARBA" id="ARBA00023163"/>
    </source>
</evidence>
<dbReference type="PROSITE" id="PS50932">
    <property type="entry name" value="HTH_LACI_2"/>
    <property type="match status" value="1"/>
</dbReference>
<name>A0A7Y9IF67_9ACTN</name>
<dbReference type="InterPro" id="IPR028082">
    <property type="entry name" value="Peripla_BP_I"/>
</dbReference>
<organism evidence="5 6">
    <name type="scientific">Microlunatus parietis</name>
    <dbReference type="NCBI Taxonomy" id="682979"/>
    <lineage>
        <taxon>Bacteria</taxon>
        <taxon>Bacillati</taxon>
        <taxon>Actinomycetota</taxon>
        <taxon>Actinomycetes</taxon>
        <taxon>Propionibacteriales</taxon>
        <taxon>Propionibacteriaceae</taxon>
        <taxon>Microlunatus</taxon>
    </lineage>
</organism>
<dbReference type="GO" id="GO:0003700">
    <property type="term" value="F:DNA-binding transcription factor activity"/>
    <property type="evidence" value="ECO:0007669"/>
    <property type="project" value="TreeGrafter"/>
</dbReference>